<sequence length="83" mass="9222">MKLIFFIVLIAMSMCMTVFTFEEADENRVSANMIAPISWWCIIARCDHECQCGGYECAEGKHCIVASKACGISMCCNPICVDN</sequence>
<name>A0A914PR09_9BILA</name>
<feature type="chain" id="PRO_5038079018" evidence="1">
    <location>
        <begin position="21"/>
        <end position="83"/>
    </location>
</feature>
<dbReference type="Proteomes" id="UP000887578">
    <property type="component" value="Unplaced"/>
</dbReference>
<dbReference type="WBParaSite" id="PDA_v2.g18545.t1">
    <property type="protein sequence ID" value="PDA_v2.g18545.t1"/>
    <property type="gene ID" value="PDA_v2.g18545"/>
</dbReference>
<keyword evidence="1" id="KW-0732">Signal</keyword>
<dbReference type="AlphaFoldDB" id="A0A914PR09"/>
<evidence type="ECO:0000313" key="3">
    <source>
        <dbReference type="WBParaSite" id="PDA_v2.g18545.t1"/>
    </source>
</evidence>
<keyword evidence="2" id="KW-1185">Reference proteome</keyword>
<accession>A0A914PR09</accession>
<feature type="signal peptide" evidence="1">
    <location>
        <begin position="1"/>
        <end position="20"/>
    </location>
</feature>
<evidence type="ECO:0000313" key="2">
    <source>
        <dbReference type="Proteomes" id="UP000887578"/>
    </source>
</evidence>
<protein>
    <submittedName>
        <fullName evidence="3">Uncharacterized protein</fullName>
    </submittedName>
</protein>
<proteinExistence type="predicted"/>
<evidence type="ECO:0000256" key="1">
    <source>
        <dbReference type="SAM" id="SignalP"/>
    </source>
</evidence>
<organism evidence="2 3">
    <name type="scientific">Panagrolaimus davidi</name>
    <dbReference type="NCBI Taxonomy" id="227884"/>
    <lineage>
        <taxon>Eukaryota</taxon>
        <taxon>Metazoa</taxon>
        <taxon>Ecdysozoa</taxon>
        <taxon>Nematoda</taxon>
        <taxon>Chromadorea</taxon>
        <taxon>Rhabditida</taxon>
        <taxon>Tylenchina</taxon>
        <taxon>Panagrolaimomorpha</taxon>
        <taxon>Panagrolaimoidea</taxon>
        <taxon>Panagrolaimidae</taxon>
        <taxon>Panagrolaimus</taxon>
    </lineage>
</organism>
<reference evidence="3" key="1">
    <citation type="submission" date="2022-11" db="UniProtKB">
        <authorList>
            <consortium name="WormBaseParasite"/>
        </authorList>
    </citation>
    <scope>IDENTIFICATION</scope>
</reference>